<feature type="compositionally biased region" description="Polar residues" evidence="6">
    <location>
        <begin position="603"/>
        <end position="612"/>
    </location>
</feature>
<feature type="compositionally biased region" description="Polar residues" evidence="6">
    <location>
        <begin position="228"/>
        <end position="238"/>
    </location>
</feature>
<dbReference type="Gene3D" id="1.10.555.10">
    <property type="entry name" value="Rho GTPase activation protein"/>
    <property type="match status" value="1"/>
</dbReference>
<feature type="region of interest" description="Disordered" evidence="6">
    <location>
        <begin position="830"/>
        <end position="862"/>
    </location>
</feature>
<keyword evidence="3 4" id="KW-0862">Zinc</keyword>
<feature type="region of interest" description="Disordered" evidence="6">
    <location>
        <begin position="136"/>
        <end position="258"/>
    </location>
</feature>
<feature type="compositionally biased region" description="Low complexity" evidence="6">
    <location>
        <begin position="799"/>
        <end position="808"/>
    </location>
</feature>
<evidence type="ECO:0000256" key="3">
    <source>
        <dbReference type="ARBA" id="ARBA00022833"/>
    </source>
</evidence>
<dbReference type="GO" id="GO:0007165">
    <property type="term" value="P:signal transduction"/>
    <property type="evidence" value="ECO:0007669"/>
    <property type="project" value="InterPro"/>
</dbReference>
<accession>A0AAD7QVH7</accession>
<evidence type="ECO:0000259" key="8">
    <source>
        <dbReference type="PROSITE" id="PS50238"/>
    </source>
</evidence>
<feature type="compositionally biased region" description="Polar residues" evidence="6">
    <location>
        <begin position="511"/>
        <end position="521"/>
    </location>
</feature>
<feature type="compositionally biased region" description="Low complexity" evidence="6">
    <location>
        <begin position="397"/>
        <end position="411"/>
    </location>
</feature>
<dbReference type="PANTHER" id="PTHR15228:SF25">
    <property type="entry name" value="F-BAR DOMAIN-CONTAINING PROTEIN"/>
    <property type="match status" value="1"/>
</dbReference>
<feature type="region of interest" description="Disordered" evidence="6">
    <location>
        <begin position="599"/>
        <end position="626"/>
    </location>
</feature>
<feature type="compositionally biased region" description="Polar residues" evidence="6">
    <location>
        <begin position="555"/>
        <end position="573"/>
    </location>
</feature>
<feature type="compositionally biased region" description="Polar residues" evidence="6">
    <location>
        <begin position="249"/>
        <end position="258"/>
    </location>
</feature>
<feature type="compositionally biased region" description="Low complexity" evidence="6">
    <location>
        <begin position="293"/>
        <end position="306"/>
    </location>
</feature>
<feature type="domain" description="Rho-GAP" evidence="8">
    <location>
        <begin position="1285"/>
        <end position="1526"/>
    </location>
</feature>
<dbReference type="CDD" id="cd09394">
    <property type="entry name" value="LIM1_Rga"/>
    <property type="match status" value="1"/>
</dbReference>
<feature type="coiled-coil region" evidence="5">
    <location>
        <begin position="987"/>
        <end position="1052"/>
    </location>
</feature>
<keyword evidence="2 4" id="KW-0479">Metal-binding</keyword>
<feature type="compositionally biased region" description="Polar residues" evidence="6">
    <location>
        <begin position="142"/>
        <end position="173"/>
    </location>
</feature>
<dbReference type="PROSITE" id="PS50238">
    <property type="entry name" value="RHOGAP"/>
    <property type="match status" value="1"/>
</dbReference>
<dbReference type="InterPro" id="IPR051025">
    <property type="entry name" value="RhoGAP"/>
</dbReference>
<feature type="compositionally biased region" description="Polar residues" evidence="6">
    <location>
        <begin position="723"/>
        <end position="733"/>
    </location>
</feature>
<protein>
    <recommendedName>
        <fullName evidence="11">RhoGAP-domain-containing protein</fullName>
    </recommendedName>
</protein>
<evidence type="ECO:0000256" key="1">
    <source>
        <dbReference type="ARBA" id="ARBA00022468"/>
    </source>
</evidence>
<dbReference type="SMART" id="SM00324">
    <property type="entry name" value="RhoGAP"/>
    <property type="match status" value="1"/>
</dbReference>
<evidence type="ECO:0000256" key="5">
    <source>
        <dbReference type="SAM" id="Coils"/>
    </source>
</evidence>
<evidence type="ECO:0000313" key="10">
    <source>
        <dbReference type="Proteomes" id="UP001217417"/>
    </source>
</evidence>
<feature type="region of interest" description="Disordered" evidence="6">
    <location>
        <begin position="497"/>
        <end position="580"/>
    </location>
</feature>
<dbReference type="CDD" id="cd09395">
    <property type="entry name" value="LIM2_Rga"/>
    <property type="match status" value="1"/>
</dbReference>
<dbReference type="InterPro" id="IPR000198">
    <property type="entry name" value="RhoGAP_dom"/>
</dbReference>
<dbReference type="GeneID" id="80886747"/>
<gene>
    <name evidence="9" type="ORF">POJ06DRAFT_80107</name>
</gene>
<feature type="compositionally biased region" description="Low complexity" evidence="6">
    <location>
        <begin position="538"/>
        <end position="549"/>
    </location>
</feature>
<reference evidence="9" key="1">
    <citation type="submission" date="2023-03" db="EMBL/GenBank/DDBJ databases">
        <title>Near-Complete genome sequence of Lipomyces tetrasporous NRRL Y-64009, an oleaginous yeast capable of growing on lignocellulosic hydrolysates.</title>
        <authorList>
            <consortium name="Lawrence Berkeley National Laboratory"/>
            <person name="Jagtap S.S."/>
            <person name="Liu J.-J."/>
            <person name="Walukiewicz H.E."/>
            <person name="Pangilinan J."/>
            <person name="Lipzen A."/>
            <person name="Ahrendt S."/>
            <person name="Koriabine M."/>
            <person name="Cobaugh K."/>
            <person name="Salamov A."/>
            <person name="Yoshinaga Y."/>
            <person name="Ng V."/>
            <person name="Daum C."/>
            <person name="Grigoriev I.V."/>
            <person name="Slininger P.J."/>
            <person name="Dien B.S."/>
            <person name="Jin Y.-S."/>
            <person name="Rao C.V."/>
        </authorList>
    </citation>
    <scope>NUCLEOTIDE SEQUENCE</scope>
    <source>
        <strain evidence="9">NRRL Y-64009</strain>
    </source>
</reference>
<name>A0AAD7QVH7_9ASCO</name>
<evidence type="ECO:0000256" key="6">
    <source>
        <dbReference type="SAM" id="MobiDB-lite"/>
    </source>
</evidence>
<dbReference type="GO" id="GO:0046872">
    <property type="term" value="F:metal ion binding"/>
    <property type="evidence" value="ECO:0007669"/>
    <property type="project" value="UniProtKB-KW"/>
</dbReference>
<dbReference type="CDD" id="cd00159">
    <property type="entry name" value="RhoGAP"/>
    <property type="match status" value="1"/>
</dbReference>
<keyword evidence="4" id="KW-0440">LIM domain</keyword>
<evidence type="ECO:0000313" key="9">
    <source>
        <dbReference type="EMBL" id="KAJ8102244.1"/>
    </source>
</evidence>
<dbReference type="Pfam" id="PF00620">
    <property type="entry name" value="RhoGAP"/>
    <property type="match status" value="2"/>
</dbReference>
<feature type="region of interest" description="Disordered" evidence="6">
    <location>
        <begin position="1206"/>
        <end position="1225"/>
    </location>
</feature>
<dbReference type="PROSITE" id="PS50023">
    <property type="entry name" value="LIM_DOMAIN_2"/>
    <property type="match status" value="1"/>
</dbReference>
<feature type="region of interest" description="Disordered" evidence="6">
    <location>
        <begin position="644"/>
        <end position="672"/>
    </location>
</feature>
<proteinExistence type="predicted"/>
<dbReference type="Pfam" id="PF00412">
    <property type="entry name" value="LIM"/>
    <property type="match status" value="1"/>
</dbReference>
<dbReference type="Proteomes" id="UP001217417">
    <property type="component" value="Unassembled WGS sequence"/>
</dbReference>
<dbReference type="SMART" id="SM00132">
    <property type="entry name" value="LIM"/>
    <property type="match status" value="2"/>
</dbReference>
<evidence type="ECO:0008006" key="11">
    <source>
        <dbReference type="Google" id="ProtNLM"/>
    </source>
</evidence>
<feature type="region of interest" description="Disordered" evidence="6">
    <location>
        <begin position="369"/>
        <end position="425"/>
    </location>
</feature>
<evidence type="ECO:0000259" key="7">
    <source>
        <dbReference type="PROSITE" id="PS50023"/>
    </source>
</evidence>
<dbReference type="Gene3D" id="2.10.110.10">
    <property type="entry name" value="Cysteine Rich Protein"/>
    <property type="match status" value="2"/>
</dbReference>
<sequence length="1533" mass="164832">MDSSSDSYLEADDEVYLCKRCDKVLEEGRAFELGGNRWHVECFRCSSCDAQLDCDTNLLVLGNGDLICGNCCYSCCVCGKKIDDLAILTGKDTAFCAKCFKCRNCKRPIENLRYARTSQGIFCMSCNEKLIERRRRNKMKEQQSASRRNRSKTPSISTVTTDTANDYSISIPTTEMEPKSAKMAITPSKDSSHGRRSISPPVLDKLLPPVPKDEPRQSTAEAVAAEGTKNTGASSTHVAASIDKDPDQPVTQSAGTHSQSLIATEVKDEETSSAAAAVTSSLPSEIIPRFTAGGSSTDSTKGSTRRSITTSAILETYRDSFVTSASSTTDLHSERTIRAVPADDDDVPTDIDEMDNNHALEITESAVDVTRRDSVASASKTNVEKISADSEDGGQAGFTASTTSSSSAGSTKDGNRRASVSSIASTSTLASFTRSSKGFLSDLSSRRSKANFLTSKVRRISRSITIDTSYASVGHSGMTAVTDASLTTGTTPLSVASAPSDFSFPPRRESQSPAIPQQPLSSKPRLGQQEQRDDNDALSLVPTPTSLSLKIPANGATSATSDPPASRSSTNGGNAPPMESINQTAIYKGNFSYSSMLIEESTDPSPSLNVKQRQGHEPKRSISSASTAASALFSNSKKAFGRSHSVSLSQSSTENSAAINGSEASTQQKRSPFFVSGQFSSKLKDSAAKDKPLIGSSTFKKFGVIAKSPKSGSTKSPPRTPEKTPNSSSSETPKSLAPAVEISSGLVVGSAAHTGSKFRPRDEDDSNYIPLPAFQGNTDFSLEEDFKHILNSQDQLAQSSPRSPRSPGRGIGVRAQHFQNLLRRPSRSTLRSFVTGGGSSPATTYQTPGSPDSTHKWTRSSPYISPEDVPTFMIVANEGSSVLGARDSDELELSPPRKTTLSVNDETTKLKYELARASQRIVELEALLKIGEPDTSALEKTIEERRRTIADLEAQTTVVRKEFEVMRGRTTVEEHDEMPNEVLRRFRDEMEATKDGLQAEIQELISQRNELLDENLRLTKLREDAVQQAEHLNVKNQQLADLNNELTRQIQERFKTHKESPSIASSSAGGGLFGSLRSHPSREQFWVDRDGLSKPTYFGRSKAVGNASPGTTLLPESSASASPAIASQNMPRDLSATGSISTVLEDALANGSTEEVAQPVYSLQPSLVNPDNSIPNGGGKKKFWHRGGAAVAKGAVKGFNKMFAGDGANSSSQSSSSANGVDPDSVTTGGLNIMIPASGSASSGLSTISHNPAKSVSIMRSMKFKVSGSSNEKVSDEPTASLFGVDIVKRAEMEGRRVPFIVTRCIQEVESRGMDFEGIYRKSGVKSQSDMLQAMFEKCEASLGRALTPLTNEGLSSSSSTASLSSASLDEKDKLASASPAVGVILTPEMIKWQDEFNELMQGDICGVTSALKQYLRYLPVPLVTYDAYTAFIAVADQDNVETRIYRLAQVLKSLPSPHQSCLECIVRHLARVVSHSDKNLMTSLNIAVVFAPTLARDYSGTREMVDAHKRSQVIQFMIENSDRIFATDVGLV</sequence>
<evidence type="ECO:0000256" key="2">
    <source>
        <dbReference type="ARBA" id="ARBA00022723"/>
    </source>
</evidence>
<keyword evidence="1" id="KW-0343">GTPase activation</keyword>
<feature type="region of interest" description="Disordered" evidence="6">
    <location>
        <begin position="287"/>
        <end position="306"/>
    </location>
</feature>
<dbReference type="PANTHER" id="PTHR15228">
    <property type="entry name" value="SPERMATHECAL PHYSIOLOGY VARIANT"/>
    <property type="match status" value="1"/>
</dbReference>
<dbReference type="InterPro" id="IPR008936">
    <property type="entry name" value="Rho_GTPase_activation_prot"/>
</dbReference>
<dbReference type="GO" id="GO:0005096">
    <property type="term" value="F:GTPase activator activity"/>
    <property type="evidence" value="ECO:0007669"/>
    <property type="project" value="UniProtKB-KW"/>
</dbReference>
<feature type="compositionally biased region" description="Polar residues" evidence="6">
    <location>
        <begin position="644"/>
        <end position="670"/>
    </location>
</feature>
<dbReference type="RefSeq" id="XP_056045694.1">
    <property type="nucleotide sequence ID" value="XM_056191581.1"/>
</dbReference>
<comment type="caution">
    <text evidence="9">The sequence shown here is derived from an EMBL/GenBank/DDBJ whole genome shotgun (WGS) entry which is preliminary data.</text>
</comment>
<feature type="domain" description="LIM zinc-binding" evidence="7">
    <location>
        <begin position="16"/>
        <end position="79"/>
    </location>
</feature>
<feature type="compositionally biased region" description="Polar residues" evidence="6">
    <location>
        <begin position="840"/>
        <end position="852"/>
    </location>
</feature>
<keyword evidence="10" id="KW-1185">Reference proteome</keyword>
<feature type="region of interest" description="Disordered" evidence="6">
    <location>
        <begin position="1055"/>
        <end position="1075"/>
    </location>
</feature>
<dbReference type="EMBL" id="JARPMG010000003">
    <property type="protein sequence ID" value="KAJ8102244.1"/>
    <property type="molecule type" value="Genomic_DNA"/>
</dbReference>
<feature type="compositionally biased region" description="Low complexity" evidence="6">
    <location>
        <begin position="707"/>
        <end position="717"/>
    </location>
</feature>
<feature type="region of interest" description="Disordered" evidence="6">
    <location>
        <begin position="705"/>
        <end position="736"/>
    </location>
</feature>
<dbReference type="InterPro" id="IPR001781">
    <property type="entry name" value="Znf_LIM"/>
</dbReference>
<dbReference type="SUPFAM" id="SSF48350">
    <property type="entry name" value="GTPase activation domain, GAP"/>
    <property type="match status" value="1"/>
</dbReference>
<dbReference type="PROSITE" id="PS00478">
    <property type="entry name" value="LIM_DOMAIN_1"/>
    <property type="match status" value="1"/>
</dbReference>
<feature type="region of interest" description="Disordered" evidence="6">
    <location>
        <begin position="792"/>
        <end position="811"/>
    </location>
</feature>
<evidence type="ECO:0000256" key="4">
    <source>
        <dbReference type="PROSITE-ProRule" id="PRU00125"/>
    </source>
</evidence>
<keyword evidence="5" id="KW-0175">Coiled coil</keyword>
<organism evidence="9 10">
    <name type="scientific">Lipomyces tetrasporus</name>
    <dbReference type="NCBI Taxonomy" id="54092"/>
    <lineage>
        <taxon>Eukaryota</taxon>
        <taxon>Fungi</taxon>
        <taxon>Dikarya</taxon>
        <taxon>Ascomycota</taxon>
        <taxon>Saccharomycotina</taxon>
        <taxon>Lipomycetes</taxon>
        <taxon>Lipomycetales</taxon>
        <taxon>Lipomycetaceae</taxon>
        <taxon>Lipomyces</taxon>
    </lineage>
</organism>